<dbReference type="AlphaFoldDB" id="X1I0C1"/>
<evidence type="ECO:0008006" key="2">
    <source>
        <dbReference type="Google" id="ProtNLM"/>
    </source>
</evidence>
<dbReference type="Gene3D" id="3.40.50.300">
    <property type="entry name" value="P-loop containing nucleotide triphosphate hydrolases"/>
    <property type="match status" value="1"/>
</dbReference>
<dbReference type="InterPro" id="IPR027417">
    <property type="entry name" value="P-loop_NTPase"/>
</dbReference>
<feature type="non-terminal residue" evidence="1">
    <location>
        <position position="265"/>
    </location>
</feature>
<evidence type="ECO:0000313" key="1">
    <source>
        <dbReference type="EMBL" id="GAH75157.1"/>
    </source>
</evidence>
<comment type="caution">
    <text evidence="1">The sequence shown here is derived from an EMBL/GenBank/DDBJ whole genome shotgun (WGS) entry which is preliminary data.</text>
</comment>
<dbReference type="PRINTS" id="PR00364">
    <property type="entry name" value="DISEASERSIST"/>
</dbReference>
<name>X1I0C1_9ZZZZ</name>
<dbReference type="PANTHER" id="PTHR47691">
    <property type="entry name" value="REGULATOR-RELATED"/>
    <property type="match status" value="1"/>
</dbReference>
<dbReference type="SUPFAM" id="SSF52540">
    <property type="entry name" value="P-loop containing nucleoside triphosphate hydrolases"/>
    <property type="match status" value="1"/>
</dbReference>
<protein>
    <recommendedName>
        <fullName evidence="2">NB-ARC domain-containing protein</fullName>
    </recommendedName>
</protein>
<organism evidence="1">
    <name type="scientific">marine sediment metagenome</name>
    <dbReference type="NCBI Taxonomy" id="412755"/>
    <lineage>
        <taxon>unclassified sequences</taxon>
        <taxon>metagenomes</taxon>
        <taxon>ecological metagenomes</taxon>
    </lineage>
</organism>
<dbReference type="EMBL" id="BARU01030186">
    <property type="protein sequence ID" value="GAH75157.1"/>
    <property type="molecule type" value="Genomic_DNA"/>
</dbReference>
<sequence length="265" mass="29315">PQGREALEQVEVRRRLQELEQQIHERLERTRRAGQSPTTIPAHNPRFAGRLDELRDLHRMLTLENLGAITAVHGIPGIGKSALAFEYGHAFADQYPGGRFLAACAQATDLRVPILNLAPQFGVNLTDEDRKDIDLAYGKLRAGVADREATLILLDNVDNPALLTGAERARWLPIGPNIFVLITTRVVAEGISDLPAMNLDRLPTADARDLLAKYRPIPSDADFHAATAICERLGGHPLALEVVAVYLWRNPDESYGEFLAGLERR</sequence>
<accession>X1I0C1</accession>
<feature type="non-terminal residue" evidence="1">
    <location>
        <position position="1"/>
    </location>
</feature>
<proteinExistence type="predicted"/>
<dbReference type="PANTHER" id="PTHR47691:SF3">
    <property type="entry name" value="HTH-TYPE TRANSCRIPTIONAL REGULATOR RV0890C-RELATED"/>
    <property type="match status" value="1"/>
</dbReference>
<reference evidence="1" key="1">
    <citation type="journal article" date="2014" name="Front. Microbiol.">
        <title>High frequency of phylogenetically diverse reductive dehalogenase-homologous genes in deep subseafloor sedimentary metagenomes.</title>
        <authorList>
            <person name="Kawai M."/>
            <person name="Futagami T."/>
            <person name="Toyoda A."/>
            <person name="Takaki Y."/>
            <person name="Nishi S."/>
            <person name="Hori S."/>
            <person name="Arai W."/>
            <person name="Tsubouchi T."/>
            <person name="Morono Y."/>
            <person name="Uchiyama I."/>
            <person name="Ito T."/>
            <person name="Fujiyama A."/>
            <person name="Inagaki F."/>
            <person name="Takami H."/>
        </authorList>
    </citation>
    <scope>NUCLEOTIDE SEQUENCE</scope>
    <source>
        <strain evidence="1">Expedition CK06-06</strain>
    </source>
</reference>
<gene>
    <name evidence="1" type="ORF">S03H2_47944</name>
</gene>